<evidence type="ECO:0000313" key="2">
    <source>
        <dbReference type="EMBL" id="VEL32189.1"/>
    </source>
</evidence>
<evidence type="ECO:0000313" key="3">
    <source>
        <dbReference type="Proteomes" id="UP000784294"/>
    </source>
</evidence>
<name>A0A448XAA5_9PLAT</name>
<protein>
    <submittedName>
        <fullName evidence="2">Uncharacterized protein</fullName>
    </submittedName>
</protein>
<evidence type="ECO:0000256" key="1">
    <source>
        <dbReference type="SAM" id="SignalP"/>
    </source>
</evidence>
<accession>A0A448XAA5</accession>
<organism evidence="2 3">
    <name type="scientific">Protopolystoma xenopodis</name>
    <dbReference type="NCBI Taxonomy" id="117903"/>
    <lineage>
        <taxon>Eukaryota</taxon>
        <taxon>Metazoa</taxon>
        <taxon>Spiralia</taxon>
        <taxon>Lophotrochozoa</taxon>
        <taxon>Platyhelminthes</taxon>
        <taxon>Monogenea</taxon>
        <taxon>Polyopisthocotylea</taxon>
        <taxon>Polystomatidea</taxon>
        <taxon>Polystomatidae</taxon>
        <taxon>Protopolystoma</taxon>
    </lineage>
</organism>
<gene>
    <name evidence="2" type="ORF">PXEA_LOCUS25629</name>
</gene>
<comment type="caution">
    <text evidence="2">The sequence shown here is derived from an EMBL/GenBank/DDBJ whole genome shotgun (WGS) entry which is preliminary data.</text>
</comment>
<feature type="chain" id="PRO_5019539836" evidence="1">
    <location>
        <begin position="26"/>
        <end position="50"/>
    </location>
</feature>
<reference evidence="2" key="1">
    <citation type="submission" date="2018-11" db="EMBL/GenBank/DDBJ databases">
        <authorList>
            <consortium name="Pathogen Informatics"/>
        </authorList>
    </citation>
    <scope>NUCLEOTIDE SEQUENCE</scope>
</reference>
<feature type="signal peptide" evidence="1">
    <location>
        <begin position="1"/>
        <end position="25"/>
    </location>
</feature>
<keyword evidence="3" id="KW-1185">Reference proteome</keyword>
<dbReference type="Proteomes" id="UP000784294">
    <property type="component" value="Unassembled WGS sequence"/>
</dbReference>
<proteinExistence type="predicted"/>
<dbReference type="AlphaFoldDB" id="A0A448XAA5"/>
<keyword evidence="1" id="KW-0732">Signal</keyword>
<dbReference type="EMBL" id="CAAALY010131280">
    <property type="protein sequence ID" value="VEL32189.1"/>
    <property type="molecule type" value="Genomic_DNA"/>
</dbReference>
<sequence>MFSLASPVWLMTPLFLTHVVSSVQALGPLLLARTTVQLEDFLGELARCQA</sequence>